<keyword evidence="1" id="KW-0732">Signal</keyword>
<reference evidence="2 3" key="1">
    <citation type="submission" date="2019-12" db="EMBL/GenBank/DDBJ databases">
        <title>Sporaefaciens musculi gen. nov., sp. nov., a novel bacterium isolated from the caecum of an obese mouse.</title>
        <authorList>
            <person name="Rasmussen T.S."/>
            <person name="Streidl T."/>
            <person name="Hitch T.C.A."/>
            <person name="Wortmann E."/>
            <person name="Deptula P."/>
            <person name="Hansen M."/>
            <person name="Nielsen D.S."/>
            <person name="Clavel T."/>
            <person name="Vogensen F.K."/>
        </authorList>
    </citation>
    <scope>NUCLEOTIDE SEQUENCE [LARGE SCALE GENOMIC DNA]</scope>
    <source>
        <strain evidence="2 3">WCA-9-b2</strain>
    </source>
</reference>
<sequence length="360" mass="39952">MRKRTFLISCVFAFALLTGCSDNKADEYVGGQITSIKENGSDSFATILDEGIAESNDSYVLQFPEELREPYLEFMKDSFSSITFEVSKAKKMNDGTFSVQVTYTPINIKNTVEAANIEQIALLETTELTGAVTSILEEDTKLIKNSPSREDETITTLNVYQDGDSYKISTESLENLFEQSLYGVMEPYNQVCDILDCYDFVKAYLDASFKGEVSRFALHTDRTEEEALAWYEADVFDPPADLSEAYVSRYQEALKTMMKQCQYTVGIPKKETGVYSYTVEIKTTPNTSLESAYTEFEGGTYYSIDEVSSGLVAAMEKYAAAPTFGEETSMTISFNASSMLSAGDANSELATLATTIFVIP</sequence>
<dbReference type="PROSITE" id="PS51257">
    <property type="entry name" value="PROKAR_LIPOPROTEIN"/>
    <property type="match status" value="1"/>
</dbReference>
<evidence type="ECO:0000313" key="2">
    <source>
        <dbReference type="EMBL" id="MXP78039.1"/>
    </source>
</evidence>
<name>A0A7X3SKZ9_9FIRM</name>
<proteinExistence type="predicted"/>
<dbReference type="AlphaFoldDB" id="A0A7X3SKZ9"/>
<evidence type="ECO:0000313" key="3">
    <source>
        <dbReference type="Proteomes" id="UP000460412"/>
    </source>
</evidence>
<comment type="caution">
    <text evidence="2">The sequence shown here is derived from an EMBL/GenBank/DDBJ whole genome shotgun (WGS) entry which is preliminary data.</text>
</comment>
<feature type="signal peptide" evidence="1">
    <location>
        <begin position="1"/>
        <end position="25"/>
    </location>
</feature>
<accession>A0A7X3SKZ9</accession>
<organism evidence="2 3">
    <name type="scientific">Sporofaciens musculi</name>
    <dbReference type="NCBI Taxonomy" id="2681861"/>
    <lineage>
        <taxon>Bacteria</taxon>
        <taxon>Bacillati</taxon>
        <taxon>Bacillota</taxon>
        <taxon>Clostridia</taxon>
        <taxon>Lachnospirales</taxon>
        <taxon>Lachnospiraceae</taxon>
        <taxon>Sporofaciens</taxon>
    </lineage>
</organism>
<gene>
    <name evidence="2" type="ORF">GN277_22595</name>
</gene>
<feature type="chain" id="PRO_5031145049" description="Lipoprotein" evidence="1">
    <location>
        <begin position="26"/>
        <end position="360"/>
    </location>
</feature>
<evidence type="ECO:0008006" key="4">
    <source>
        <dbReference type="Google" id="ProtNLM"/>
    </source>
</evidence>
<dbReference type="RefSeq" id="WP_159754061.1">
    <property type="nucleotide sequence ID" value="NZ_CASSPE010000055.1"/>
</dbReference>
<protein>
    <recommendedName>
        <fullName evidence="4">Lipoprotein</fullName>
    </recommendedName>
</protein>
<dbReference type="Proteomes" id="UP000460412">
    <property type="component" value="Unassembled WGS sequence"/>
</dbReference>
<keyword evidence="3" id="KW-1185">Reference proteome</keyword>
<evidence type="ECO:0000256" key="1">
    <source>
        <dbReference type="SAM" id="SignalP"/>
    </source>
</evidence>
<dbReference type="EMBL" id="WUQX01000001">
    <property type="protein sequence ID" value="MXP78039.1"/>
    <property type="molecule type" value="Genomic_DNA"/>
</dbReference>